<dbReference type="Gene3D" id="3.40.470.10">
    <property type="entry name" value="Uracil-DNA glycosylase-like domain"/>
    <property type="match status" value="1"/>
</dbReference>
<evidence type="ECO:0000259" key="8">
    <source>
        <dbReference type="SMART" id="SM00986"/>
    </source>
</evidence>
<accession>A0A1I2RFV6</accession>
<feature type="domain" description="Uracil-DNA glycosylase-like" evidence="8">
    <location>
        <begin position="33"/>
        <end position="194"/>
    </location>
</feature>
<dbReference type="PANTHER" id="PTHR33693:SF1">
    <property type="entry name" value="TYPE-4 URACIL-DNA GLYCOSYLASE"/>
    <property type="match status" value="1"/>
</dbReference>
<evidence type="ECO:0000313" key="10">
    <source>
        <dbReference type="Proteomes" id="UP000198876"/>
    </source>
</evidence>
<dbReference type="AlphaFoldDB" id="A0A1I2RFV6"/>
<keyword evidence="7" id="KW-0234">DNA repair</keyword>
<dbReference type="RefSeq" id="WP_394327236.1">
    <property type="nucleotide sequence ID" value="NZ_FOOQ01000002.1"/>
</dbReference>
<dbReference type="SMART" id="SM00986">
    <property type="entry name" value="UDG"/>
    <property type="match status" value="1"/>
</dbReference>
<organism evidence="9 10">
    <name type="scientific">Halopelagius inordinatus</name>
    <dbReference type="NCBI Taxonomy" id="553467"/>
    <lineage>
        <taxon>Archaea</taxon>
        <taxon>Methanobacteriati</taxon>
        <taxon>Methanobacteriota</taxon>
        <taxon>Stenosarchaea group</taxon>
        <taxon>Halobacteria</taxon>
        <taxon>Halobacteriales</taxon>
        <taxon>Haloferacaceae</taxon>
    </lineage>
</organism>
<proteinExistence type="predicted"/>
<name>A0A1I2RFV6_9EURY</name>
<dbReference type="SUPFAM" id="SSF52141">
    <property type="entry name" value="Uracil-DNA glycosylase-like"/>
    <property type="match status" value="1"/>
</dbReference>
<sequence>MDAEQDTLENPFNMDEGCTNCPELCETRTSIAHGYGDVGAEFLFVAEQPSEGADRTGVPFTGDAEGEKLQAVLGELGFSRSPPDSERPDLQNVFLTYLTRCRNPDRPPTDEEVLTCEPYLNAEIRMINPEIIVPVGQRALEALAIDYTTRRPDSFDVDEEHATTIRGRGFELVPMVELDRQTDEQSEAFVDHLLESVFARDYRQTKGRRGR</sequence>
<keyword evidence="5" id="KW-0408">Iron</keyword>
<evidence type="ECO:0000256" key="1">
    <source>
        <dbReference type="ARBA" id="ARBA00022485"/>
    </source>
</evidence>
<keyword evidence="6" id="KW-0411">Iron-sulfur</keyword>
<keyword evidence="1" id="KW-0004">4Fe-4S</keyword>
<keyword evidence="3" id="KW-0227">DNA damage</keyword>
<dbReference type="Pfam" id="PF03167">
    <property type="entry name" value="UDG"/>
    <property type="match status" value="1"/>
</dbReference>
<dbReference type="GO" id="GO:0006281">
    <property type="term" value="P:DNA repair"/>
    <property type="evidence" value="ECO:0007669"/>
    <property type="project" value="UniProtKB-KW"/>
</dbReference>
<dbReference type="InterPro" id="IPR005122">
    <property type="entry name" value="Uracil-DNA_glycosylase-like"/>
</dbReference>
<evidence type="ECO:0000256" key="5">
    <source>
        <dbReference type="ARBA" id="ARBA00023004"/>
    </source>
</evidence>
<evidence type="ECO:0000256" key="3">
    <source>
        <dbReference type="ARBA" id="ARBA00022763"/>
    </source>
</evidence>
<dbReference type="PANTHER" id="PTHR33693">
    <property type="entry name" value="TYPE-5 URACIL-DNA GLYCOSYLASE"/>
    <property type="match status" value="1"/>
</dbReference>
<evidence type="ECO:0000256" key="2">
    <source>
        <dbReference type="ARBA" id="ARBA00022723"/>
    </source>
</evidence>
<dbReference type="InterPro" id="IPR036895">
    <property type="entry name" value="Uracil-DNA_glycosylase-like_sf"/>
</dbReference>
<dbReference type="GO" id="GO:0046872">
    <property type="term" value="F:metal ion binding"/>
    <property type="evidence" value="ECO:0007669"/>
    <property type="project" value="UniProtKB-KW"/>
</dbReference>
<evidence type="ECO:0000313" key="9">
    <source>
        <dbReference type="EMBL" id="SFG36751.1"/>
    </source>
</evidence>
<dbReference type="GO" id="GO:0097506">
    <property type="term" value="F:deaminated base DNA N-glycosylase activity"/>
    <property type="evidence" value="ECO:0007669"/>
    <property type="project" value="UniProtKB-ARBA"/>
</dbReference>
<keyword evidence="2" id="KW-0479">Metal-binding</keyword>
<evidence type="ECO:0000256" key="6">
    <source>
        <dbReference type="ARBA" id="ARBA00023014"/>
    </source>
</evidence>
<dbReference type="EMBL" id="FOOQ01000002">
    <property type="protein sequence ID" value="SFG36751.1"/>
    <property type="molecule type" value="Genomic_DNA"/>
</dbReference>
<evidence type="ECO:0000256" key="7">
    <source>
        <dbReference type="ARBA" id="ARBA00023204"/>
    </source>
</evidence>
<evidence type="ECO:0000256" key="4">
    <source>
        <dbReference type="ARBA" id="ARBA00022801"/>
    </source>
</evidence>
<gene>
    <name evidence="9" type="ORF">SAMN04488063_1823</name>
</gene>
<dbReference type="InterPro" id="IPR051536">
    <property type="entry name" value="UDG_Type-4/5"/>
</dbReference>
<keyword evidence="10" id="KW-1185">Reference proteome</keyword>
<dbReference type="Proteomes" id="UP000198876">
    <property type="component" value="Unassembled WGS sequence"/>
</dbReference>
<dbReference type="STRING" id="553467.SAMN04488063_1823"/>
<protein>
    <submittedName>
        <fullName evidence="9">Uracil-DNA glycosylase, family 4</fullName>
    </submittedName>
</protein>
<dbReference type="SMART" id="SM00987">
    <property type="entry name" value="UreE_C"/>
    <property type="match status" value="1"/>
</dbReference>
<reference evidence="10" key="1">
    <citation type="submission" date="2016-10" db="EMBL/GenBank/DDBJ databases">
        <authorList>
            <person name="Varghese N."/>
            <person name="Submissions S."/>
        </authorList>
    </citation>
    <scope>NUCLEOTIDE SEQUENCE [LARGE SCALE GENOMIC DNA]</scope>
    <source>
        <strain evidence="10">CGMCC 1.7739</strain>
    </source>
</reference>
<dbReference type="GO" id="GO:0051539">
    <property type="term" value="F:4 iron, 4 sulfur cluster binding"/>
    <property type="evidence" value="ECO:0007669"/>
    <property type="project" value="UniProtKB-KW"/>
</dbReference>
<dbReference type="CDD" id="cd10030">
    <property type="entry name" value="UDG-F4_TTUDGA_SPO1dp_like"/>
    <property type="match status" value="1"/>
</dbReference>
<keyword evidence="4" id="KW-0378">Hydrolase</keyword>